<evidence type="ECO:0000313" key="3">
    <source>
        <dbReference type="Proteomes" id="UP000095512"/>
    </source>
</evidence>
<reference evidence="2 3" key="1">
    <citation type="submission" date="2015-09" db="EMBL/GenBank/DDBJ databases">
        <authorList>
            <consortium name="Pathogen Informatics"/>
        </authorList>
    </citation>
    <scope>NUCLEOTIDE SEQUENCE [LARGE SCALE GENOMIC DNA]</scope>
    <source>
        <strain evidence="2 3">2789STDY5834865</strain>
    </source>
</reference>
<feature type="region of interest" description="Disordered" evidence="1">
    <location>
        <begin position="475"/>
        <end position="517"/>
    </location>
</feature>
<dbReference type="EMBL" id="CZAB01000035">
    <property type="protein sequence ID" value="CUP47654.1"/>
    <property type="molecule type" value="Genomic_DNA"/>
</dbReference>
<dbReference type="NCBIfam" id="NF033073">
    <property type="entry name" value="LPXTG_double"/>
    <property type="match status" value="1"/>
</dbReference>
<evidence type="ECO:0000313" key="2">
    <source>
        <dbReference type="EMBL" id="CUP47654.1"/>
    </source>
</evidence>
<gene>
    <name evidence="2" type="ORF">ERS852480_03408</name>
</gene>
<sequence>MVNGEVRDTFTEESTVQVLQPDTLVRNETLEADQNYEGYAKSGVTYADGSAVEGTEIEDGATIIVSYEIDATQTKDLSYTVQHVVNGEVRDTFTEESTVQVLQPDTLVRNETLEADQNYEGYVKSEVAYEDGSSVDGNEIASKSVLVVSYEVDKNGDKIPDKYQTIFKYESADLTKGTVSVTTEEVHTFRDIDGNFTEKTPISPDGATATAKDGNAFEYWTDTETKDPTSDMSILKSKQYLEDTTFTAYFDSDEKGKGPDGNEPDGVPDKYETIFVYKSADVTKGTVDADPLEAEVHVFKDADGNYTEKTPVSPKGANAIALDGFAFDYWTDSEVNDYTPDMLKMKSNTYLVDTTFTAYFDVDEIGTEEPNTPDGVPDKYQIMFQYVSEDTNHGTVSGAVTEVKTIYEIVTGEDGNDHRELRPARPNANVTVSGIGSYSFNNWTDGSRSYANADEIKAAEFTQSTTFTAQFNYNGGGGGTGGGGGGTSGGTTGNRRYTSTPGGPGSTTITPEDVPLAPLPELPVDVTLIDDDEVPLAPLPKTGQTSKRTTLTMILSGIFVAVTALSRKRKEEDS</sequence>
<feature type="compositionally biased region" description="Gly residues" evidence="1">
    <location>
        <begin position="475"/>
        <end position="492"/>
    </location>
</feature>
<name>A0A174NGA5_9FIRM</name>
<organism evidence="2 3">
    <name type="scientific">Enterocloster clostridioformis</name>
    <dbReference type="NCBI Taxonomy" id="1531"/>
    <lineage>
        <taxon>Bacteria</taxon>
        <taxon>Bacillati</taxon>
        <taxon>Bacillota</taxon>
        <taxon>Clostridia</taxon>
        <taxon>Lachnospirales</taxon>
        <taxon>Lachnospiraceae</taxon>
        <taxon>Enterocloster</taxon>
    </lineage>
</organism>
<proteinExistence type="predicted"/>
<evidence type="ECO:0000256" key="1">
    <source>
        <dbReference type="SAM" id="MobiDB-lite"/>
    </source>
</evidence>
<dbReference type="Proteomes" id="UP000095512">
    <property type="component" value="Unassembled WGS sequence"/>
</dbReference>
<protein>
    <submittedName>
        <fullName evidence="2">LPXTG-motif cell wall anchor domain-containing protein</fullName>
    </submittedName>
</protein>
<dbReference type="AlphaFoldDB" id="A0A174NGA5"/>
<accession>A0A174NGA5</accession>
<feature type="compositionally biased region" description="Low complexity" evidence="1">
    <location>
        <begin position="498"/>
        <end position="511"/>
    </location>
</feature>